<dbReference type="OrthoDB" id="2087365at2"/>
<keyword evidence="2" id="KW-0812">Transmembrane</keyword>
<keyword evidence="2" id="KW-1133">Transmembrane helix</keyword>
<evidence type="ECO:0000313" key="4">
    <source>
        <dbReference type="Proteomes" id="UP000199309"/>
    </source>
</evidence>
<reference evidence="3 4" key="1">
    <citation type="submission" date="2016-10" db="EMBL/GenBank/DDBJ databases">
        <authorList>
            <person name="de Groot N.N."/>
        </authorList>
    </citation>
    <scope>NUCLEOTIDE SEQUENCE [LARGE SCALE GENOMIC DNA]</scope>
    <source>
        <strain evidence="3 4">DSM 16981</strain>
    </source>
</reference>
<accession>A0A1G9QX45</accession>
<evidence type="ECO:0000256" key="2">
    <source>
        <dbReference type="SAM" id="Phobius"/>
    </source>
</evidence>
<dbReference type="Proteomes" id="UP000199309">
    <property type="component" value="Unassembled WGS sequence"/>
</dbReference>
<evidence type="ECO:0000256" key="1">
    <source>
        <dbReference type="SAM" id="Coils"/>
    </source>
</evidence>
<proteinExistence type="predicted"/>
<feature type="coiled-coil region" evidence="1">
    <location>
        <begin position="33"/>
        <end position="81"/>
    </location>
</feature>
<dbReference type="AlphaFoldDB" id="A0A1G9QX45"/>
<organism evidence="3 4">
    <name type="scientific">Megasphaera paucivorans</name>
    <dbReference type="NCBI Taxonomy" id="349095"/>
    <lineage>
        <taxon>Bacteria</taxon>
        <taxon>Bacillati</taxon>
        <taxon>Bacillota</taxon>
        <taxon>Negativicutes</taxon>
        <taxon>Veillonellales</taxon>
        <taxon>Veillonellaceae</taxon>
        <taxon>Megasphaera</taxon>
    </lineage>
</organism>
<keyword evidence="2" id="KW-0472">Membrane</keyword>
<keyword evidence="4" id="KW-1185">Reference proteome</keyword>
<keyword evidence="1" id="KW-0175">Coiled coil</keyword>
<gene>
    <name evidence="3" type="ORF">SAMN05660299_00316</name>
</gene>
<feature type="transmembrane region" description="Helical" evidence="2">
    <location>
        <begin position="6"/>
        <end position="26"/>
    </location>
</feature>
<dbReference type="RefSeq" id="WP_091647575.1">
    <property type="nucleotide sequence ID" value="NZ_FNHQ01000002.1"/>
</dbReference>
<evidence type="ECO:0000313" key="3">
    <source>
        <dbReference type="EMBL" id="SDM15554.1"/>
    </source>
</evidence>
<sequence length="85" mass="9647">MEWTAIIGPVTALLTVCGVAFNYGVIKPLQASIDDLRNLIADTRKYVEKTEEKRQGMETRLTRVEESAKQAHLRLNDLAQEVHHD</sequence>
<protein>
    <submittedName>
        <fullName evidence="3">Uncharacterized protein</fullName>
    </submittedName>
</protein>
<name>A0A1G9QX45_9FIRM</name>
<dbReference type="STRING" id="349095.SAMN05660299_00316"/>
<dbReference type="EMBL" id="FNHQ01000002">
    <property type="protein sequence ID" value="SDM15554.1"/>
    <property type="molecule type" value="Genomic_DNA"/>
</dbReference>